<organism evidence="4 5">
    <name type="scientific">Stecheria intestinalis</name>
    <dbReference type="NCBI Taxonomy" id="2606630"/>
    <lineage>
        <taxon>Bacteria</taxon>
        <taxon>Bacillati</taxon>
        <taxon>Bacillota</taxon>
        <taxon>Erysipelotrichia</taxon>
        <taxon>Erysipelotrichales</taxon>
        <taxon>Erysipelotrichaceae</taxon>
        <taxon>Stecheria</taxon>
    </lineage>
</organism>
<dbReference type="Pfam" id="PF00300">
    <property type="entry name" value="His_Phos_1"/>
    <property type="match status" value="1"/>
</dbReference>
<evidence type="ECO:0000256" key="3">
    <source>
        <dbReference type="SAM" id="SignalP"/>
    </source>
</evidence>
<feature type="binding site" evidence="2">
    <location>
        <position position="95"/>
    </location>
    <ligand>
        <name>substrate</name>
    </ligand>
</feature>
<comment type="caution">
    <text evidence="4">The sequence shown here is derived from an EMBL/GenBank/DDBJ whole genome shotgun (WGS) entry which is preliminary data.</text>
</comment>
<dbReference type="PANTHER" id="PTHR46517:SF1">
    <property type="entry name" value="FRUCTOSE-2,6-BISPHOSPHATASE TIGAR"/>
    <property type="match status" value="1"/>
</dbReference>
<dbReference type="InterPro" id="IPR001345">
    <property type="entry name" value="PG/BPGM_mutase_AS"/>
</dbReference>
<dbReference type="EMBL" id="VUMN01000015">
    <property type="protein sequence ID" value="MSS58702.1"/>
    <property type="molecule type" value="Genomic_DNA"/>
</dbReference>
<name>A0A7X2NSH6_9FIRM</name>
<feature type="chain" id="PRO_5039103767" evidence="3">
    <location>
        <begin position="23"/>
        <end position="246"/>
    </location>
</feature>
<reference evidence="4 5" key="1">
    <citation type="submission" date="2019-08" db="EMBL/GenBank/DDBJ databases">
        <title>In-depth cultivation of the pig gut microbiome towards novel bacterial diversity and tailored functional studies.</title>
        <authorList>
            <person name="Wylensek D."/>
            <person name="Hitch T.C.A."/>
            <person name="Clavel T."/>
        </authorList>
    </citation>
    <scope>NUCLEOTIDE SEQUENCE [LARGE SCALE GENOMIC DNA]</scope>
    <source>
        <strain evidence="4 5">Oil+RF-744-GAM-WT-6</strain>
    </source>
</reference>
<feature type="binding site" evidence="2">
    <location>
        <begin position="42"/>
        <end position="49"/>
    </location>
    <ligand>
        <name>substrate</name>
    </ligand>
</feature>
<dbReference type="Gene3D" id="3.40.50.1240">
    <property type="entry name" value="Phosphoglycerate mutase-like"/>
    <property type="match status" value="1"/>
</dbReference>
<dbReference type="Proteomes" id="UP000461880">
    <property type="component" value="Unassembled WGS sequence"/>
</dbReference>
<dbReference type="RefSeq" id="WP_154504566.1">
    <property type="nucleotide sequence ID" value="NZ_VUMN01000015.1"/>
</dbReference>
<sequence length="246" mass="26888">MRLKKKCLVFLLLSLVFCCSFSGCSKKNDASYTPDFRIYLMRHGQTVDNATGILAGSGTDSELNEIGVEQAEEAGKALDQLGIHFQAAYSSPLKRAQSTAKLVLACNETDNIQNVTIADDLKDIYWGKAEGQKIDNVRATYGDALDEYLSGQFNDNSENPFEAETKAHFVSRFSDGINEIVDLMEESEANGNVLIVAHSSASFWLSSVFPDFQGGLDNASITVIHVTDEGMSLEKANVTDYSQLAD</sequence>
<keyword evidence="5" id="KW-1185">Reference proteome</keyword>
<dbReference type="SUPFAM" id="SSF53254">
    <property type="entry name" value="Phosphoglycerate mutase-like"/>
    <property type="match status" value="1"/>
</dbReference>
<keyword evidence="3" id="KW-0732">Signal</keyword>
<dbReference type="PANTHER" id="PTHR46517">
    <property type="entry name" value="FRUCTOSE-2,6-BISPHOSPHATASE TIGAR"/>
    <property type="match status" value="1"/>
</dbReference>
<dbReference type="SMART" id="SM00855">
    <property type="entry name" value="PGAM"/>
    <property type="match status" value="1"/>
</dbReference>
<dbReference type="InterPro" id="IPR013078">
    <property type="entry name" value="His_Pase_superF_clade-1"/>
</dbReference>
<dbReference type="GO" id="GO:0005829">
    <property type="term" value="C:cytosol"/>
    <property type="evidence" value="ECO:0007669"/>
    <property type="project" value="TreeGrafter"/>
</dbReference>
<dbReference type="PROSITE" id="PS00175">
    <property type="entry name" value="PG_MUTASE"/>
    <property type="match status" value="1"/>
</dbReference>
<keyword evidence="1" id="KW-0378">Hydrolase</keyword>
<dbReference type="CDD" id="cd07067">
    <property type="entry name" value="HP_PGM_like"/>
    <property type="match status" value="1"/>
</dbReference>
<dbReference type="GO" id="GO:0004331">
    <property type="term" value="F:fructose-2,6-bisphosphate 2-phosphatase activity"/>
    <property type="evidence" value="ECO:0007669"/>
    <property type="project" value="TreeGrafter"/>
</dbReference>
<dbReference type="PROSITE" id="PS51257">
    <property type="entry name" value="PROKAR_LIPOPROTEIN"/>
    <property type="match status" value="1"/>
</dbReference>
<dbReference type="GO" id="GO:0043456">
    <property type="term" value="P:regulation of pentose-phosphate shunt"/>
    <property type="evidence" value="ECO:0007669"/>
    <property type="project" value="TreeGrafter"/>
</dbReference>
<feature type="signal peptide" evidence="3">
    <location>
        <begin position="1"/>
        <end position="22"/>
    </location>
</feature>
<dbReference type="InterPro" id="IPR051695">
    <property type="entry name" value="Phosphoglycerate_Mutase"/>
</dbReference>
<protein>
    <submittedName>
        <fullName evidence="4">Histidine phosphatase family protein</fullName>
    </submittedName>
</protein>
<evidence type="ECO:0000256" key="2">
    <source>
        <dbReference type="PIRSR" id="PIRSR613078-2"/>
    </source>
</evidence>
<gene>
    <name evidence="4" type="ORF">FYJ51_07260</name>
</gene>
<dbReference type="AlphaFoldDB" id="A0A7X2NSH6"/>
<accession>A0A7X2NSH6</accession>
<evidence type="ECO:0000313" key="5">
    <source>
        <dbReference type="Proteomes" id="UP000461880"/>
    </source>
</evidence>
<evidence type="ECO:0000313" key="4">
    <source>
        <dbReference type="EMBL" id="MSS58702.1"/>
    </source>
</evidence>
<dbReference type="GO" id="GO:0045820">
    <property type="term" value="P:negative regulation of glycolytic process"/>
    <property type="evidence" value="ECO:0007669"/>
    <property type="project" value="TreeGrafter"/>
</dbReference>
<proteinExistence type="predicted"/>
<dbReference type="InterPro" id="IPR029033">
    <property type="entry name" value="His_PPase_superfam"/>
</dbReference>
<evidence type="ECO:0000256" key="1">
    <source>
        <dbReference type="ARBA" id="ARBA00022801"/>
    </source>
</evidence>